<keyword evidence="4 7" id="KW-1133">Transmembrane helix</keyword>
<evidence type="ECO:0000259" key="8">
    <source>
        <dbReference type="Pfam" id="PF01529"/>
    </source>
</evidence>
<keyword evidence="10" id="KW-1185">Reference proteome</keyword>
<evidence type="ECO:0000256" key="5">
    <source>
        <dbReference type="ARBA" id="ARBA00023136"/>
    </source>
</evidence>
<comment type="domain">
    <text evidence="7">The DHHC domain is required for palmitoyltransferase activity.</text>
</comment>
<keyword evidence="2 7" id="KW-0808">Transferase</keyword>
<keyword evidence="3 7" id="KW-0812">Transmembrane</keyword>
<feature type="transmembrane region" description="Helical" evidence="7">
    <location>
        <begin position="185"/>
        <end position="208"/>
    </location>
</feature>
<comment type="similarity">
    <text evidence="7">Belongs to the DHHC palmitoyltransferase family.</text>
</comment>
<evidence type="ECO:0000256" key="2">
    <source>
        <dbReference type="ARBA" id="ARBA00022679"/>
    </source>
</evidence>
<protein>
    <recommendedName>
        <fullName evidence="7">Palmitoyltransferase</fullName>
        <ecNumber evidence="7">2.3.1.225</ecNumber>
    </recommendedName>
</protein>
<dbReference type="PANTHER" id="PTHR12246">
    <property type="entry name" value="PALMITOYLTRANSFERASE ZDHHC16"/>
    <property type="match status" value="1"/>
</dbReference>
<dbReference type="InterPro" id="IPR001594">
    <property type="entry name" value="Palmitoyltrfase_DHHC"/>
</dbReference>
<organism evidence="9 10">
    <name type="scientific">Bemisia tabaci</name>
    <name type="common">Sweetpotato whitefly</name>
    <name type="synonym">Aleurodes tabaci</name>
    <dbReference type="NCBI Taxonomy" id="7038"/>
    <lineage>
        <taxon>Eukaryota</taxon>
        <taxon>Metazoa</taxon>
        <taxon>Ecdysozoa</taxon>
        <taxon>Arthropoda</taxon>
        <taxon>Hexapoda</taxon>
        <taxon>Insecta</taxon>
        <taxon>Pterygota</taxon>
        <taxon>Neoptera</taxon>
        <taxon>Paraneoptera</taxon>
        <taxon>Hemiptera</taxon>
        <taxon>Sternorrhyncha</taxon>
        <taxon>Aleyrodoidea</taxon>
        <taxon>Aleyrodidae</taxon>
        <taxon>Aleyrodinae</taxon>
        <taxon>Bemisia</taxon>
    </lineage>
</organism>
<keyword evidence="6 7" id="KW-0012">Acyltransferase</keyword>
<comment type="subcellular location">
    <subcellularLocation>
        <location evidence="1">Membrane</location>
        <topology evidence="1">Multi-pass membrane protein</topology>
    </subcellularLocation>
</comment>
<evidence type="ECO:0000256" key="4">
    <source>
        <dbReference type="ARBA" id="ARBA00022989"/>
    </source>
</evidence>
<reference evidence="9" key="1">
    <citation type="submission" date="2021-12" db="EMBL/GenBank/DDBJ databases">
        <authorList>
            <person name="King R."/>
        </authorList>
    </citation>
    <scope>NUCLEOTIDE SEQUENCE</scope>
</reference>
<dbReference type="EMBL" id="OU963870">
    <property type="protein sequence ID" value="CAH0395417.1"/>
    <property type="molecule type" value="Genomic_DNA"/>
</dbReference>
<feature type="transmembrane region" description="Helical" evidence="7">
    <location>
        <begin position="267"/>
        <end position="289"/>
    </location>
</feature>
<evidence type="ECO:0000256" key="7">
    <source>
        <dbReference type="RuleBase" id="RU079119"/>
    </source>
</evidence>
<dbReference type="GO" id="GO:0019706">
    <property type="term" value="F:protein-cysteine S-palmitoyltransferase activity"/>
    <property type="evidence" value="ECO:0007669"/>
    <property type="project" value="UniProtKB-EC"/>
</dbReference>
<proteinExistence type="inferred from homology"/>
<dbReference type="Pfam" id="PF01529">
    <property type="entry name" value="DHHC"/>
    <property type="match status" value="1"/>
</dbReference>
<dbReference type="Proteomes" id="UP001152759">
    <property type="component" value="Chromosome 9"/>
</dbReference>
<dbReference type="InterPro" id="IPR039859">
    <property type="entry name" value="PFA4/ZDH16/20/ERF2-like"/>
</dbReference>
<comment type="catalytic activity">
    <reaction evidence="7">
        <text>L-cysteinyl-[protein] + hexadecanoyl-CoA = S-hexadecanoyl-L-cysteinyl-[protein] + CoA</text>
        <dbReference type="Rhea" id="RHEA:36683"/>
        <dbReference type="Rhea" id="RHEA-COMP:10131"/>
        <dbReference type="Rhea" id="RHEA-COMP:11032"/>
        <dbReference type="ChEBI" id="CHEBI:29950"/>
        <dbReference type="ChEBI" id="CHEBI:57287"/>
        <dbReference type="ChEBI" id="CHEBI:57379"/>
        <dbReference type="ChEBI" id="CHEBI:74151"/>
        <dbReference type="EC" id="2.3.1.225"/>
    </reaction>
</comment>
<dbReference type="EC" id="2.3.1.225" evidence="7"/>
<evidence type="ECO:0000256" key="6">
    <source>
        <dbReference type="ARBA" id="ARBA00023315"/>
    </source>
</evidence>
<dbReference type="PROSITE" id="PS50216">
    <property type="entry name" value="DHHC"/>
    <property type="match status" value="1"/>
</dbReference>
<gene>
    <name evidence="9" type="ORF">BEMITA_LOCUS13601</name>
</gene>
<evidence type="ECO:0000313" key="9">
    <source>
        <dbReference type="EMBL" id="CAH0395417.1"/>
    </source>
</evidence>
<name>A0A9P0F9F5_BEMTA</name>
<dbReference type="AlphaFoldDB" id="A0A9P0F9F5"/>
<evidence type="ECO:0000256" key="3">
    <source>
        <dbReference type="ARBA" id="ARBA00022692"/>
    </source>
</evidence>
<evidence type="ECO:0000256" key="1">
    <source>
        <dbReference type="ARBA" id="ARBA00004141"/>
    </source>
</evidence>
<sequence length="376" mass="44010">MVVPELFSTALHLCQYLWLKWKDRWSYLKLCILSLFYNEHLDVHYFLDVLLGPMYWFVDNFTKRLGPAFVTAVCCLMAAVIVIAHWIGLPYWWEKSPFAAVLLVIFGYWLLVNTLFHYYMGVTVNPGTPPEGGLIQEAVSICKKCIAPKPPRTHHCSVCNRCILKMDHHCPWLNNCVGHHNHRYFFSYMIFITLGTFYLMLFGFEIAYHELWEDYFRSEDLNDESLEGHAVRINKSLPVDEWVLEPVNGGDIIYPVNHGRDWRRKAILFMAFICSGAFVAIGALLIYHYRLISAGETSIEYHINKDQRKKFAALNKEYKNPYNFGRKRNWRIFFGLQKDRSWLHVFFPSAHKPIGDGLQWQTIYSGNPLEVHAKTP</sequence>
<feature type="transmembrane region" description="Helical" evidence="7">
    <location>
        <begin position="67"/>
        <end position="87"/>
    </location>
</feature>
<dbReference type="GO" id="GO:0016020">
    <property type="term" value="C:membrane"/>
    <property type="evidence" value="ECO:0007669"/>
    <property type="project" value="UniProtKB-SubCell"/>
</dbReference>
<feature type="transmembrane region" description="Helical" evidence="7">
    <location>
        <begin position="99"/>
        <end position="120"/>
    </location>
</feature>
<dbReference type="KEGG" id="btab:109044185"/>
<evidence type="ECO:0000313" key="10">
    <source>
        <dbReference type="Proteomes" id="UP001152759"/>
    </source>
</evidence>
<feature type="domain" description="Palmitoyltransferase DHHC" evidence="8">
    <location>
        <begin position="140"/>
        <end position="303"/>
    </location>
</feature>
<accession>A0A9P0F9F5</accession>
<keyword evidence="5 7" id="KW-0472">Membrane</keyword>